<evidence type="ECO:0000313" key="3">
    <source>
        <dbReference type="Proteomes" id="UP000315400"/>
    </source>
</evidence>
<organism evidence="2 3">
    <name type="scientific">Spiribacter salinus</name>
    <dbReference type="NCBI Taxonomy" id="1335746"/>
    <lineage>
        <taxon>Bacteria</taxon>
        <taxon>Pseudomonadati</taxon>
        <taxon>Pseudomonadota</taxon>
        <taxon>Gammaproteobacteria</taxon>
        <taxon>Chromatiales</taxon>
        <taxon>Ectothiorhodospiraceae</taxon>
        <taxon>Spiribacter</taxon>
    </lineage>
</organism>
<comment type="caution">
    <text evidence="2">The sequence shown here is derived from an EMBL/GenBank/DDBJ whole genome shotgun (WGS) entry which is preliminary data.</text>
</comment>
<sequence>MEEAQERVRELLAECGGDAMLAFRRAHTRQIEARRDEERQLWKDVITLLFLLPHAQDRRDTVLAPIAGQNKKRRPARDITARKPSTPF</sequence>
<dbReference type="EMBL" id="VIFK01000050">
    <property type="protein sequence ID" value="TQE99610.1"/>
    <property type="molecule type" value="Genomic_DNA"/>
</dbReference>
<proteinExistence type="predicted"/>
<dbReference type="Proteomes" id="UP000315400">
    <property type="component" value="Unassembled WGS sequence"/>
</dbReference>
<protein>
    <submittedName>
        <fullName evidence="2">Uncharacterized protein</fullName>
    </submittedName>
</protein>
<gene>
    <name evidence="2" type="ORF">FKY71_07785</name>
</gene>
<accession>A0A540VS66</accession>
<name>A0A540VS66_9GAMM</name>
<dbReference type="AlphaFoldDB" id="A0A540VS66"/>
<feature type="region of interest" description="Disordered" evidence="1">
    <location>
        <begin position="62"/>
        <end position="88"/>
    </location>
</feature>
<evidence type="ECO:0000256" key="1">
    <source>
        <dbReference type="SAM" id="MobiDB-lite"/>
    </source>
</evidence>
<reference evidence="2 3" key="1">
    <citation type="submission" date="2019-06" db="EMBL/GenBank/DDBJ databases">
        <title>Metagenome assembled Genome of Spiribacter salinus SL48-SHIP from the microbial mat of Salt Lake 48 (Novosibirsk region, Russia).</title>
        <authorList>
            <person name="Shipova A."/>
            <person name="Rozanov A.S."/>
            <person name="Bryanskaya A.V."/>
            <person name="Peltek S.E."/>
        </authorList>
    </citation>
    <scope>NUCLEOTIDE SEQUENCE [LARGE SCALE GENOMIC DNA]</scope>
    <source>
        <strain evidence="2">SL48-SHIP-2</strain>
    </source>
</reference>
<evidence type="ECO:0000313" key="2">
    <source>
        <dbReference type="EMBL" id="TQE99610.1"/>
    </source>
</evidence>